<proteinExistence type="predicted"/>
<protein>
    <submittedName>
        <fullName evidence="1">Uncharacterized protein</fullName>
    </submittedName>
</protein>
<keyword evidence="2" id="KW-1185">Reference proteome</keyword>
<accession>A0ACD2ZZH7</accession>
<name>A0ACD2ZZH7_9AGAR</name>
<gene>
    <name evidence="1" type="ORF">BDN72DRAFT_781963</name>
</gene>
<evidence type="ECO:0000313" key="1">
    <source>
        <dbReference type="EMBL" id="TFK58544.1"/>
    </source>
</evidence>
<dbReference type="EMBL" id="ML209308">
    <property type="protein sequence ID" value="TFK58544.1"/>
    <property type="molecule type" value="Genomic_DNA"/>
</dbReference>
<sequence length="333" mass="36540">MSSKDTGPAVDVSGHLKDADDMEFFNSETDTIPLPKPTSESLFALSIICIFISHLQALKPQRPWRRRRAKRREGVTQSDDDDGNYSEDEDRDGNEESDSDCDVGLTNEEIADELPSKTIPAMQAGPGKRDSGKRKRSATMEEIPDPEAPGQAKRRLHGDLLDSVTGTQSDSTSCQASKKESQLNRKNPIHLFYREVTLSSEGMPGESGDCHYKCSHGGKIITIKKSARHNLTTLVTNLKSTSPILYKLFQSLKERGERGERPTLQETDIAAGEIPLDSAEAKAYFKTLDTKISTQTLQAAFRKQAEASIVSCLPRSLSLVANTSIGALGSRQV</sequence>
<dbReference type="Proteomes" id="UP000308600">
    <property type="component" value="Unassembled WGS sequence"/>
</dbReference>
<organism evidence="1 2">
    <name type="scientific">Pluteus cervinus</name>
    <dbReference type="NCBI Taxonomy" id="181527"/>
    <lineage>
        <taxon>Eukaryota</taxon>
        <taxon>Fungi</taxon>
        <taxon>Dikarya</taxon>
        <taxon>Basidiomycota</taxon>
        <taxon>Agaricomycotina</taxon>
        <taxon>Agaricomycetes</taxon>
        <taxon>Agaricomycetidae</taxon>
        <taxon>Agaricales</taxon>
        <taxon>Pluteineae</taxon>
        <taxon>Pluteaceae</taxon>
        <taxon>Pluteus</taxon>
    </lineage>
</organism>
<evidence type="ECO:0000313" key="2">
    <source>
        <dbReference type="Proteomes" id="UP000308600"/>
    </source>
</evidence>
<reference evidence="1 2" key="1">
    <citation type="journal article" date="2019" name="Nat. Ecol. Evol.">
        <title>Megaphylogeny resolves global patterns of mushroom evolution.</title>
        <authorList>
            <person name="Varga T."/>
            <person name="Krizsan K."/>
            <person name="Foldi C."/>
            <person name="Dima B."/>
            <person name="Sanchez-Garcia M."/>
            <person name="Sanchez-Ramirez S."/>
            <person name="Szollosi G.J."/>
            <person name="Szarkandi J.G."/>
            <person name="Papp V."/>
            <person name="Albert L."/>
            <person name="Andreopoulos W."/>
            <person name="Angelini C."/>
            <person name="Antonin V."/>
            <person name="Barry K.W."/>
            <person name="Bougher N.L."/>
            <person name="Buchanan P."/>
            <person name="Buyck B."/>
            <person name="Bense V."/>
            <person name="Catcheside P."/>
            <person name="Chovatia M."/>
            <person name="Cooper J."/>
            <person name="Damon W."/>
            <person name="Desjardin D."/>
            <person name="Finy P."/>
            <person name="Geml J."/>
            <person name="Haridas S."/>
            <person name="Hughes K."/>
            <person name="Justo A."/>
            <person name="Karasinski D."/>
            <person name="Kautmanova I."/>
            <person name="Kiss B."/>
            <person name="Kocsube S."/>
            <person name="Kotiranta H."/>
            <person name="LaButti K.M."/>
            <person name="Lechner B.E."/>
            <person name="Liimatainen K."/>
            <person name="Lipzen A."/>
            <person name="Lukacs Z."/>
            <person name="Mihaltcheva S."/>
            <person name="Morgado L.N."/>
            <person name="Niskanen T."/>
            <person name="Noordeloos M.E."/>
            <person name="Ohm R.A."/>
            <person name="Ortiz-Santana B."/>
            <person name="Ovrebo C."/>
            <person name="Racz N."/>
            <person name="Riley R."/>
            <person name="Savchenko A."/>
            <person name="Shiryaev A."/>
            <person name="Soop K."/>
            <person name="Spirin V."/>
            <person name="Szebenyi C."/>
            <person name="Tomsovsky M."/>
            <person name="Tulloss R.E."/>
            <person name="Uehling J."/>
            <person name="Grigoriev I.V."/>
            <person name="Vagvolgyi C."/>
            <person name="Papp T."/>
            <person name="Martin F.M."/>
            <person name="Miettinen O."/>
            <person name="Hibbett D.S."/>
            <person name="Nagy L.G."/>
        </authorList>
    </citation>
    <scope>NUCLEOTIDE SEQUENCE [LARGE SCALE GENOMIC DNA]</scope>
    <source>
        <strain evidence="1 2">NL-1719</strain>
    </source>
</reference>